<proteinExistence type="predicted"/>
<dbReference type="Proteomes" id="UP001596043">
    <property type="component" value="Unassembled WGS sequence"/>
</dbReference>
<feature type="domain" description="DUF6443" evidence="2">
    <location>
        <begin position="28"/>
        <end position="170"/>
    </location>
</feature>
<dbReference type="InterPro" id="IPR045619">
    <property type="entry name" value="DUF6443"/>
</dbReference>
<feature type="compositionally biased region" description="Low complexity" evidence="1">
    <location>
        <begin position="1209"/>
        <end position="1225"/>
    </location>
</feature>
<dbReference type="Gene3D" id="2.180.10.10">
    <property type="entry name" value="RHS repeat-associated core"/>
    <property type="match status" value="2"/>
</dbReference>
<dbReference type="RefSeq" id="WP_379982659.1">
    <property type="nucleotide sequence ID" value="NZ_JBHSFV010000020.1"/>
</dbReference>
<sequence length="1426" mass="158090">MKKFIITVLLALPAILVGQTTTENYVKNTTYLVPVQDGEQANVQTLQKIENVSYFDGLGRPTQSVAQRAGSDTQDIITIQEYDGFGRSPKQYLPLPIPSANGAYRTGNIQNEINTYYSAKYPQDAISAGVINAYSETRFENSWDSRPIEQGSPGADWLINPTADTDHTIKTEYGANTKSNANETGDDVAIFNVDYTGNDLLNPSLVYGGVFEANLLRKSIVKDENWIPTSGKDHTTETFTNDRGQLVLKRNYTDGVSLDTYYVYDRFNNLSYVLSPEGSAAILNGSTVTITSQKLEQWCYQYIYDYRNRPIKKRVPGKGWEYIVYDKLDRPVMVQDARMRLNDQWLFTKYDVFGRPIYTGLYEPSAGGSDLTSVQNTVNAQSNLNESRTSFSSTTGGGSVYYTNVVFPTNDITLHSVSYFDAYTTEALTILPSSVYNENIITTVKSLPTESKVRVLGTTDWITTVTGYDYKRRPIFGVTENTYLNTNDTSESLLDFTGKVLESRTIHQKTNQPTIVTKDYFTYDHQQRLLTHMQQIDDEPVQLISNNIYDEIGQLVTKDVGGQLFESGYTDITPNRIDISGDGVIKKIAGGDAYDAGLATIGKIEGNGGISFKTKTENTRHLVGLNNLNTTGGSGDIDYRIGFYWNNPPRYRVEVRENGGTTNPITSPIIYSAGDTFAIEREDDVLHFIHNGAEVATYTMTENYSSLVGDVSMRDVGGEISNLNLYATTINKRLQKVDYTYNIRGWMTDINNINDQSRDTKLFNFRINYNQAIEGSSSGQGVTPLYNGNISQTTWKTLSADPDTQKRSYGYQYDALNRLEAAYSYKGATLTQLDKYGLQGIDYDKNGNINTLLRYGYTANTTEVMDQLVYNYLGNQLQNVTDLSTDSIENEGFYDGNTTQNDDYEYDVNGNMIIDRNKGISNITYNHLNLPIVVTINTPDDGQGQTQQGSIQYVYDATGVKLEKQVTKQSQPIVFTRYAGGYIYELANGAEELKMFAHPEGYVEPVANTTKSIEKFNTQSGTSSYSSYQYVFNYTDHLGNVRLTYADSDGNGAIEPKTEVISEKHYYPFGLKHKGYNNTVTSNSNSMAEKFAFGGKELGEELGLDWYDISARNYDPALGRWMNIDPLAEQMRRHSPYNYAFDNPVYFIDPDGLSPTGTLMNGGTISQADVQNSAFGGNQISGGAPSLISGETGAVLVNDLTQASGGSGSASSSASSTGNSSGTSAANFEKFFNETAESLESDRDDDNQNEIRPVEITITNTIVGEGIVKPYPDSDGEEYVVPLYRMTVTGEDENGQTQSYNFDVLRYGVERNESRNSGPRVVGLSDAQSYSIIWDPGTMGGEGSWRVTGNWLIHRGAADPTTQAWGAIGCIEVCGLNAWDNFNNAIRTLSGSNSLSTIGNSGTLTVTYQSAQSPALRRRRRNNNHN</sequence>
<dbReference type="NCBIfam" id="TIGR03696">
    <property type="entry name" value="Rhs_assc_core"/>
    <property type="match status" value="1"/>
</dbReference>
<evidence type="ECO:0000313" key="3">
    <source>
        <dbReference type="EMBL" id="MFC4636451.1"/>
    </source>
</evidence>
<comment type="caution">
    <text evidence="3">The sequence shown here is derived from an EMBL/GenBank/DDBJ whole genome shotgun (WGS) entry which is preliminary data.</text>
</comment>
<accession>A0ABV9I3Y7</accession>
<gene>
    <name evidence="3" type="ORF">ACFO3O_21265</name>
</gene>
<name>A0ABV9I3Y7_9FLAO</name>
<dbReference type="InterPro" id="IPR022385">
    <property type="entry name" value="Rhs_assc_core"/>
</dbReference>
<keyword evidence="4" id="KW-1185">Reference proteome</keyword>
<dbReference type="EMBL" id="JBHSFV010000020">
    <property type="protein sequence ID" value="MFC4636451.1"/>
    <property type="molecule type" value="Genomic_DNA"/>
</dbReference>
<organism evidence="3 4">
    <name type="scientific">Dokdonia ponticola</name>
    <dbReference type="NCBI Taxonomy" id="2041041"/>
    <lineage>
        <taxon>Bacteria</taxon>
        <taxon>Pseudomonadati</taxon>
        <taxon>Bacteroidota</taxon>
        <taxon>Flavobacteriia</taxon>
        <taxon>Flavobacteriales</taxon>
        <taxon>Flavobacteriaceae</taxon>
        <taxon>Dokdonia</taxon>
    </lineage>
</organism>
<reference evidence="4" key="1">
    <citation type="journal article" date="2019" name="Int. J. Syst. Evol. Microbiol.">
        <title>The Global Catalogue of Microorganisms (GCM) 10K type strain sequencing project: providing services to taxonomists for standard genome sequencing and annotation.</title>
        <authorList>
            <consortium name="The Broad Institute Genomics Platform"/>
            <consortium name="The Broad Institute Genome Sequencing Center for Infectious Disease"/>
            <person name="Wu L."/>
            <person name="Ma J."/>
        </authorList>
    </citation>
    <scope>NUCLEOTIDE SEQUENCE [LARGE SCALE GENOMIC DNA]</scope>
    <source>
        <strain evidence="4">YJ-61-S</strain>
    </source>
</reference>
<evidence type="ECO:0000313" key="4">
    <source>
        <dbReference type="Proteomes" id="UP001596043"/>
    </source>
</evidence>
<protein>
    <submittedName>
        <fullName evidence="3">DUF6443 domain-containing protein</fullName>
    </submittedName>
</protein>
<evidence type="ECO:0000259" key="2">
    <source>
        <dbReference type="Pfam" id="PF20041"/>
    </source>
</evidence>
<dbReference type="Pfam" id="PF20041">
    <property type="entry name" value="DUF6443"/>
    <property type="match status" value="1"/>
</dbReference>
<feature type="region of interest" description="Disordered" evidence="1">
    <location>
        <begin position="1203"/>
        <end position="1225"/>
    </location>
</feature>
<evidence type="ECO:0000256" key="1">
    <source>
        <dbReference type="SAM" id="MobiDB-lite"/>
    </source>
</evidence>